<protein>
    <submittedName>
        <fullName evidence="1">Uncharacterized protein</fullName>
    </submittedName>
</protein>
<sequence length="71" mass="8307">MKFKPDILGPYHIREKHCHRAKQNFRRAGMVDTDLRDRVAAVPGAGVVLPQVHQWLCEHRRPVTPDVRKRD</sequence>
<evidence type="ECO:0000313" key="2">
    <source>
        <dbReference type="Proteomes" id="UP000055048"/>
    </source>
</evidence>
<keyword evidence="2" id="KW-1185">Reference proteome</keyword>
<dbReference type="AlphaFoldDB" id="A0A0V0T5V3"/>
<reference evidence="1 2" key="1">
    <citation type="submission" date="2015-01" db="EMBL/GenBank/DDBJ databases">
        <title>Evolution of Trichinella species and genotypes.</title>
        <authorList>
            <person name="Korhonen P.K."/>
            <person name="Edoardo P."/>
            <person name="Giuseppe L.R."/>
            <person name="Gasser R.B."/>
        </authorList>
    </citation>
    <scope>NUCLEOTIDE SEQUENCE [LARGE SCALE GENOMIC DNA]</scope>
    <source>
        <strain evidence="1">ISS417</strain>
    </source>
</reference>
<dbReference type="Proteomes" id="UP000055048">
    <property type="component" value="Unassembled WGS sequence"/>
</dbReference>
<evidence type="ECO:0000313" key="1">
    <source>
        <dbReference type="EMBL" id="KRX34379.1"/>
    </source>
</evidence>
<gene>
    <name evidence="1" type="ORF">T05_12350</name>
</gene>
<name>A0A0V0T5V3_9BILA</name>
<proteinExistence type="predicted"/>
<accession>A0A0V0T5V3</accession>
<dbReference type="EMBL" id="JYDJ01000578">
    <property type="protein sequence ID" value="KRX34379.1"/>
    <property type="molecule type" value="Genomic_DNA"/>
</dbReference>
<organism evidence="1 2">
    <name type="scientific">Trichinella murrelli</name>
    <dbReference type="NCBI Taxonomy" id="144512"/>
    <lineage>
        <taxon>Eukaryota</taxon>
        <taxon>Metazoa</taxon>
        <taxon>Ecdysozoa</taxon>
        <taxon>Nematoda</taxon>
        <taxon>Enoplea</taxon>
        <taxon>Dorylaimia</taxon>
        <taxon>Trichinellida</taxon>
        <taxon>Trichinellidae</taxon>
        <taxon>Trichinella</taxon>
    </lineage>
</organism>
<comment type="caution">
    <text evidence="1">The sequence shown here is derived from an EMBL/GenBank/DDBJ whole genome shotgun (WGS) entry which is preliminary data.</text>
</comment>